<dbReference type="GO" id="GO:0004526">
    <property type="term" value="F:ribonuclease P activity"/>
    <property type="evidence" value="ECO:0007669"/>
    <property type="project" value="UniProtKB-UniRule"/>
</dbReference>
<dbReference type="PANTHER" id="PTHR33992:SF1">
    <property type="entry name" value="RIBONUCLEASE P PROTEIN COMPONENT"/>
    <property type="match status" value="1"/>
</dbReference>
<name>A0A1G2USC7_9BACT</name>
<keyword evidence="3" id="KW-0255">Endonuclease</keyword>
<dbReference type="GO" id="GO:0000049">
    <property type="term" value="F:tRNA binding"/>
    <property type="evidence" value="ECO:0007669"/>
    <property type="project" value="InterPro"/>
</dbReference>
<keyword evidence="2" id="KW-0540">Nuclease</keyword>
<dbReference type="InterPro" id="IPR000100">
    <property type="entry name" value="RNase_P"/>
</dbReference>
<gene>
    <name evidence="7" type="ORF">A3G99_00320</name>
</gene>
<comment type="caution">
    <text evidence="7">The sequence shown here is derived from an EMBL/GenBank/DDBJ whole genome shotgun (WGS) entry which is preliminary data.</text>
</comment>
<reference evidence="7 8" key="1">
    <citation type="journal article" date="2016" name="Nat. Commun.">
        <title>Thousands of microbial genomes shed light on interconnected biogeochemical processes in an aquifer system.</title>
        <authorList>
            <person name="Anantharaman K."/>
            <person name="Brown C.T."/>
            <person name="Hug L.A."/>
            <person name="Sharon I."/>
            <person name="Castelle C.J."/>
            <person name="Probst A.J."/>
            <person name="Thomas B.C."/>
            <person name="Singh A."/>
            <person name="Wilkins M.J."/>
            <person name="Karaoz U."/>
            <person name="Brodie E.L."/>
            <person name="Williams K.H."/>
            <person name="Hubbard S.S."/>
            <person name="Banfield J.F."/>
        </authorList>
    </citation>
    <scope>NUCLEOTIDE SEQUENCE [LARGE SCALE GENOMIC DNA]</scope>
</reference>
<dbReference type="SUPFAM" id="SSF54211">
    <property type="entry name" value="Ribosomal protein S5 domain 2-like"/>
    <property type="match status" value="1"/>
</dbReference>
<sequence>MLSKERRIRKNQFPEILKHSKRYNSTNFLLYVMKSLNLDSKFSFSVSKKICKKASGRNKLRRRGYSAITRHIKKIKPGYLCFFSIKNGNLGEKSFTYFEKEIVELLSVSGMLS</sequence>
<dbReference type="Gene3D" id="3.30.230.10">
    <property type="match status" value="1"/>
</dbReference>
<evidence type="ECO:0000313" key="8">
    <source>
        <dbReference type="Proteomes" id="UP000176558"/>
    </source>
</evidence>
<evidence type="ECO:0000256" key="4">
    <source>
        <dbReference type="ARBA" id="ARBA00022801"/>
    </source>
</evidence>
<dbReference type="AlphaFoldDB" id="A0A1G2USC7"/>
<dbReference type="Proteomes" id="UP000176558">
    <property type="component" value="Unassembled WGS sequence"/>
</dbReference>
<protein>
    <recommendedName>
        <fullName evidence="6">Ribonuclease P protein component</fullName>
        <ecNumber evidence="6">3.1.26.5</ecNumber>
    </recommendedName>
</protein>
<keyword evidence="5" id="KW-0694">RNA-binding</keyword>
<keyword evidence="4" id="KW-0378">Hydrolase</keyword>
<organism evidence="7 8">
    <name type="scientific">Candidatus Zambryskibacteria bacterium RIFCSPLOWO2_12_FULL_39_23</name>
    <dbReference type="NCBI Taxonomy" id="1802776"/>
    <lineage>
        <taxon>Bacteria</taxon>
        <taxon>Candidatus Zambryskiibacteriota</taxon>
    </lineage>
</organism>
<dbReference type="EMBL" id="MHWT01000018">
    <property type="protein sequence ID" value="OHB12304.1"/>
    <property type="molecule type" value="Genomic_DNA"/>
</dbReference>
<dbReference type="NCBIfam" id="TIGR00188">
    <property type="entry name" value="rnpA"/>
    <property type="match status" value="1"/>
</dbReference>
<proteinExistence type="predicted"/>
<dbReference type="EC" id="3.1.26.5" evidence="6"/>
<dbReference type="PANTHER" id="PTHR33992">
    <property type="entry name" value="RIBONUCLEASE P PROTEIN COMPONENT"/>
    <property type="match status" value="1"/>
</dbReference>
<dbReference type="Pfam" id="PF00825">
    <property type="entry name" value="Ribonuclease_P"/>
    <property type="match status" value="1"/>
</dbReference>
<dbReference type="InterPro" id="IPR020568">
    <property type="entry name" value="Ribosomal_Su5_D2-typ_SF"/>
</dbReference>
<evidence type="ECO:0000256" key="6">
    <source>
        <dbReference type="NCBIfam" id="TIGR00188"/>
    </source>
</evidence>
<evidence type="ECO:0000256" key="2">
    <source>
        <dbReference type="ARBA" id="ARBA00022722"/>
    </source>
</evidence>
<evidence type="ECO:0000313" key="7">
    <source>
        <dbReference type="EMBL" id="OHB12304.1"/>
    </source>
</evidence>
<evidence type="ECO:0000256" key="1">
    <source>
        <dbReference type="ARBA" id="ARBA00022694"/>
    </source>
</evidence>
<evidence type="ECO:0000256" key="3">
    <source>
        <dbReference type="ARBA" id="ARBA00022759"/>
    </source>
</evidence>
<evidence type="ECO:0000256" key="5">
    <source>
        <dbReference type="ARBA" id="ARBA00022884"/>
    </source>
</evidence>
<dbReference type="GO" id="GO:0030677">
    <property type="term" value="C:ribonuclease P complex"/>
    <property type="evidence" value="ECO:0007669"/>
    <property type="project" value="TreeGrafter"/>
</dbReference>
<dbReference type="GO" id="GO:0042781">
    <property type="term" value="F:3'-tRNA processing endoribonuclease activity"/>
    <property type="evidence" value="ECO:0007669"/>
    <property type="project" value="TreeGrafter"/>
</dbReference>
<accession>A0A1G2USC7</accession>
<keyword evidence="1" id="KW-0819">tRNA processing</keyword>
<dbReference type="InterPro" id="IPR014721">
    <property type="entry name" value="Ribsml_uS5_D2-typ_fold_subgr"/>
</dbReference>